<dbReference type="SUPFAM" id="SSF53474">
    <property type="entry name" value="alpha/beta-Hydrolases"/>
    <property type="match status" value="1"/>
</dbReference>
<evidence type="ECO:0000256" key="3">
    <source>
        <dbReference type="ARBA" id="ARBA00022525"/>
    </source>
</evidence>
<dbReference type="InterPro" id="IPR000734">
    <property type="entry name" value="TAG_lipase"/>
</dbReference>
<dbReference type="GO" id="GO:0017171">
    <property type="term" value="F:serine hydrolase activity"/>
    <property type="evidence" value="ECO:0007669"/>
    <property type="project" value="TreeGrafter"/>
</dbReference>
<organism evidence="6">
    <name type="scientific">Timema poppense</name>
    <name type="common">Walking stick</name>
    <dbReference type="NCBI Taxonomy" id="170557"/>
    <lineage>
        <taxon>Eukaryota</taxon>
        <taxon>Metazoa</taxon>
        <taxon>Ecdysozoa</taxon>
        <taxon>Arthropoda</taxon>
        <taxon>Hexapoda</taxon>
        <taxon>Insecta</taxon>
        <taxon>Pterygota</taxon>
        <taxon>Neoptera</taxon>
        <taxon>Polyneoptera</taxon>
        <taxon>Phasmatodea</taxon>
        <taxon>Timematodea</taxon>
        <taxon>Timematoidea</taxon>
        <taxon>Timematidae</taxon>
        <taxon>Timema</taxon>
    </lineage>
</organism>
<reference evidence="6" key="1">
    <citation type="submission" date="2020-11" db="EMBL/GenBank/DDBJ databases">
        <authorList>
            <person name="Tran Van P."/>
        </authorList>
    </citation>
    <scope>NUCLEOTIDE SEQUENCE</scope>
</reference>
<name>A0A7R9DLW0_TIMPO</name>
<protein>
    <recommendedName>
        <fullName evidence="5">Lipase domain-containing protein</fullName>
    </recommendedName>
</protein>
<dbReference type="InterPro" id="IPR029058">
    <property type="entry name" value="AB_hydrolase_fold"/>
</dbReference>
<dbReference type="AlphaFoldDB" id="A0A7R9DLW0"/>
<dbReference type="EMBL" id="OD012591">
    <property type="protein sequence ID" value="CAD7417057.1"/>
    <property type="molecule type" value="Genomic_DNA"/>
</dbReference>
<dbReference type="GO" id="GO:0005615">
    <property type="term" value="C:extracellular space"/>
    <property type="evidence" value="ECO:0007669"/>
    <property type="project" value="TreeGrafter"/>
</dbReference>
<comment type="similarity">
    <text evidence="2 4">Belongs to the AB hydrolase superfamily. Lipase family.</text>
</comment>
<dbReference type="GO" id="GO:0016042">
    <property type="term" value="P:lipid catabolic process"/>
    <property type="evidence" value="ECO:0007669"/>
    <property type="project" value="TreeGrafter"/>
</dbReference>
<evidence type="ECO:0000256" key="1">
    <source>
        <dbReference type="ARBA" id="ARBA00004613"/>
    </source>
</evidence>
<dbReference type="GO" id="GO:0016298">
    <property type="term" value="F:lipase activity"/>
    <property type="evidence" value="ECO:0007669"/>
    <property type="project" value="InterPro"/>
</dbReference>
<evidence type="ECO:0000259" key="5">
    <source>
        <dbReference type="Pfam" id="PF00151"/>
    </source>
</evidence>
<dbReference type="Pfam" id="PF00151">
    <property type="entry name" value="Lipase"/>
    <property type="match status" value="1"/>
</dbReference>
<dbReference type="PRINTS" id="PR00821">
    <property type="entry name" value="TAGLIPASE"/>
</dbReference>
<gene>
    <name evidence="6" type="ORF">TPSB3V08_LOCUS11492</name>
</gene>
<evidence type="ECO:0000256" key="4">
    <source>
        <dbReference type="RuleBase" id="RU004262"/>
    </source>
</evidence>
<comment type="subcellular location">
    <subcellularLocation>
        <location evidence="1">Secreted</location>
    </subcellularLocation>
</comment>
<dbReference type="Gene3D" id="3.40.50.1820">
    <property type="entry name" value="alpha/beta hydrolase"/>
    <property type="match status" value="1"/>
</dbReference>
<dbReference type="InterPro" id="IPR013818">
    <property type="entry name" value="Lipase"/>
</dbReference>
<feature type="domain" description="Lipase" evidence="5">
    <location>
        <begin position="46"/>
        <end position="185"/>
    </location>
</feature>
<dbReference type="PANTHER" id="PTHR11610:SF173">
    <property type="entry name" value="LIPASE DOMAIN-CONTAINING PROTEIN-RELATED"/>
    <property type="match status" value="1"/>
</dbReference>
<evidence type="ECO:0000256" key="2">
    <source>
        <dbReference type="ARBA" id="ARBA00010701"/>
    </source>
</evidence>
<dbReference type="PANTHER" id="PTHR11610">
    <property type="entry name" value="LIPASE"/>
    <property type="match status" value="1"/>
</dbReference>
<keyword evidence="3" id="KW-0964">Secreted</keyword>
<accession>A0A7R9DLW0</accession>
<proteinExistence type="inferred from homology"/>
<sequence>MVGGRVKGVAWLHNRPNDDWFLLPDDNNGTLHWVDPHDTSPMPMVAESDVTFLLYTRQNPSNPTTIQTGVASSLGNFNANRQTKFVIHGWNSNGNSMATVRNGYVNSGLDVNIIVVDWQRPANQGYAQSMTNTRGVGVFVANHINWLVSRGLNLNNINIVGFSLGAHVAGIAGHNVHGTVGRITGEHDSDYRGYRSGLCYNMCFVQSRWTNGNVYLYERSRTIVILPTKACWCDEALYNSITRTCREENWTTNYAEGRVVSTGLSECTINDGVRMEFQKMSVKQKQTNAVVTRNKKQSAHAKENNSVGVSVGEPDVAVSEGIPNGDGVCVVSEMTPKEDNWTSDNDLKSELPEIWTAAVRD</sequence>
<evidence type="ECO:0000313" key="6">
    <source>
        <dbReference type="EMBL" id="CAD7417057.1"/>
    </source>
</evidence>